<proteinExistence type="predicted"/>
<dbReference type="EMBL" id="AOKF01003664">
    <property type="protein sequence ID" value="EPN33581.1"/>
    <property type="molecule type" value="Genomic_DNA"/>
</dbReference>
<organism evidence="1 2">
    <name type="scientific">Pseudomonas syringae pv. actinidiae ICMP 19096</name>
    <dbReference type="NCBI Taxonomy" id="1194405"/>
    <lineage>
        <taxon>Bacteria</taxon>
        <taxon>Pseudomonadati</taxon>
        <taxon>Pseudomonadota</taxon>
        <taxon>Gammaproteobacteria</taxon>
        <taxon>Pseudomonadales</taxon>
        <taxon>Pseudomonadaceae</taxon>
        <taxon>Pseudomonas</taxon>
        <taxon>Pseudomonas syringae</taxon>
    </lineage>
</organism>
<dbReference type="AlphaFoldDB" id="A0A656JKD0"/>
<name>A0A656JKD0_PSESF</name>
<reference evidence="1 2" key="1">
    <citation type="journal article" date="2013" name="PLoS Pathog.">
        <title>Genomic analysis of the Kiwifruit pathogen Pseudomonas syringae pv. actinidiae provides insight into the origins of an emergent plant disease.</title>
        <authorList>
            <person name="McCann H.C."/>
            <person name="Rikkerink E.H."/>
            <person name="Bertels F."/>
            <person name="Fiers M."/>
            <person name="Lu A."/>
            <person name="Rees-George J."/>
            <person name="Andersen M.T."/>
            <person name="Gleave A.P."/>
            <person name="Haubold B."/>
            <person name="Wohlers M.W."/>
            <person name="Guttman D.S."/>
            <person name="Wang P.W."/>
            <person name="Straub C."/>
            <person name="Vanneste J.L."/>
            <person name="Rainey P.B."/>
            <person name="Templeton M.D."/>
        </authorList>
    </citation>
    <scope>NUCLEOTIDE SEQUENCE [LARGE SCALE GENOMIC DNA]</scope>
    <source>
        <strain evidence="1 2">ICMP 19096</strain>
    </source>
</reference>
<dbReference type="Proteomes" id="UP000018849">
    <property type="component" value="Unassembled WGS sequence"/>
</dbReference>
<evidence type="ECO:0000313" key="2">
    <source>
        <dbReference type="Proteomes" id="UP000018849"/>
    </source>
</evidence>
<comment type="caution">
    <text evidence="1">The sequence shown here is derived from an EMBL/GenBank/DDBJ whole genome shotgun (WGS) entry which is preliminary data.</text>
</comment>
<evidence type="ECO:0000313" key="1">
    <source>
        <dbReference type="EMBL" id="EPN33581.1"/>
    </source>
</evidence>
<accession>A0A656JKD0</accession>
<sequence>MARVRQTGQCAQANGAGIGATINCDKIERSDFRIAPFAGQPFDTPFRLAAQMLEHGHATGAKASLAQQTGDHGG</sequence>
<gene>
    <name evidence="1" type="ORF">A245_43440</name>
</gene>
<feature type="non-terminal residue" evidence="1">
    <location>
        <position position="74"/>
    </location>
</feature>
<protein>
    <submittedName>
        <fullName evidence="1">Uncharacterized protein</fullName>
    </submittedName>
</protein>